<evidence type="ECO:0000256" key="2">
    <source>
        <dbReference type="ARBA" id="ARBA00008444"/>
    </source>
</evidence>
<evidence type="ECO:0000313" key="13">
    <source>
        <dbReference type="Proteomes" id="UP000230069"/>
    </source>
</evidence>
<evidence type="ECO:0008006" key="14">
    <source>
        <dbReference type="Google" id="ProtNLM"/>
    </source>
</evidence>
<comment type="similarity">
    <text evidence="2">Belongs to the Tim17/Tim22/Tim23 family.</text>
</comment>
<keyword evidence="5" id="KW-0999">Mitochondrion inner membrane</keyword>
<dbReference type="Pfam" id="PF02466">
    <property type="entry name" value="Tim17"/>
    <property type="match status" value="1"/>
</dbReference>
<dbReference type="EMBL" id="KZ305073">
    <property type="protein sequence ID" value="PIA30321.1"/>
    <property type="molecule type" value="Genomic_DNA"/>
</dbReference>
<dbReference type="GO" id="GO:0030150">
    <property type="term" value="P:protein import into mitochondrial matrix"/>
    <property type="evidence" value="ECO:0007669"/>
    <property type="project" value="TreeGrafter"/>
</dbReference>
<evidence type="ECO:0000256" key="4">
    <source>
        <dbReference type="ARBA" id="ARBA00022692"/>
    </source>
</evidence>
<feature type="transmembrane region" description="Helical" evidence="11">
    <location>
        <begin position="20"/>
        <end position="41"/>
    </location>
</feature>
<reference evidence="12 13" key="1">
    <citation type="submission" date="2017-09" db="EMBL/GenBank/DDBJ databases">
        <title>WGS assembly of Aquilegia coerulea Goldsmith.</title>
        <authorList>
            <person name="Hodges S."/>
            <person name="Kramer E."/>
            <person name="Nordborg M."/>
            <person name="Tomkins J."/>
            <person name="Borevitz J."/>
            <person name="Derieg N."/>
            <person name="Yan J."/>
            <person name="Mihaltcheva S."/>
            <person name="Hayes R.D."/>
            <person name="Rokhsar D."/>
        </authorList>
    </citation>
    <scope>NUCLEOTIDE SEQUENCE [LARGE SCALE GENOMIC DNA]</scope>
    <source>
        <strain evidence="13">cv. Goldsmith</strain>
    </source>
</reference>
<evidence type="ECO:0000256" key="8">
    <source>
        <dbReference type="ARBA" id="ARBA00023010"/>
    </source>
</evidence>
<dbReference type="GO" id="GO:0008320">
    <property type="term" value="F:protein transmembrane transporter activity"/>
    <property type="evidence" value="ECO:0007669"/>
    <property type="project" value="TreeGrafter"/>
</dbReference>
<evidence type="ECO:0000313" key="12">
    <source>
        <dbReference type="EMBL" id="PIA30321.1"/>
    </source>
</evidence>
<evidence type="ECO:0000256" key="7">
    <source>
        <dbReference type="ARBA" id="ARBA00022989"/>
    </source>
</evidence>
<sequence>MKEEDSAVAEPFPDGILKDAGTGFAFGMFGGSAFHFFKSMYHSPAGARFLAGTQAAKMNAPRLACTFAVWSGLFSTFHYTSSYLQQKEDQWNSIIAGAAAAGLLNIRSGLPAAAGSAVFTAACFALLEGMQRKLVLSEGIVRPTPISPRSTAKIIEQSSSLLGQILGDLKTQEMAREGANIREILRSFDKPTYSLFGV</sequence>
<dbReference type="PANTHER" id="PTHR10485:SF0">
    <property type="entry name" value="AT05822P-RELATED"/>
    <property type="match status" value="1"/>
</dbReference>
<dbReference type="PANTHER" id="PTHR10485">
    <property type="entry name" value="MITOCHONDRIAL IMPORT INNER MEMBRANE TRANSLOCASE SUBUNIT TIM-17"/>
    <property type="match status" value="1"/>
</dbReference>
<evidence type="ECO:0000256" key="6">
    <source>
        <dbReference type="ARBA" id="ARBA00022927"/>
    </source>
</evidence>
<keyword evidence="8" id="KW-0811">Translocation</keyword>
<evidence type="ECO:0000256" key="5">
    <source>
        <dbReference type="ARBA" id="ARBA00022792"/>
    </source>
</evidence>
<dbReference type="AlphaFoldDB" id="A0A2G5CG70"/>
<dbReference type="GO" id="GO:0005744">
    <property type="term" value="C:TIM23 mitochondrial import inner membrane translocase complex"/>
    <property type="evidence" value="ECO:0007669"/>
    <property type="project" value="TreeGrafter"/>
</dbReference>
<gene>
    <name evidence="12" type="ORF">AQUCO_05600034v1</name>
</gene>
<comment type="subcellular location">
    <subcellularLocation>
        <location evidence="1">Mitochondrion inner membrane</location>
        <topology evidence="1">Multi-pass membrane protein</topology>
    </subcellularLocation>
</comment>
<evidence type="ECO:0000256" key="1">
    <source>
        <dbReference type="ARBA" id="ARBA00004448"/>
    </source>
</evidence>
<feature type="transmembrane region" description="Helical" evidence="11">
    <location>
        <begin position="62"/>
        <end position="81"/>
    </location>
</feature>
<dbReference type="InParanoid" id="A0A2G5CG70"/>
<evidence type="ECO:0000256" key="10">
    <source>
        <dbReference type="ARBA" id="ARBA00023136"/>
    </source>
</evidence>
<evidence type="ECO:0000256" key="9">
    <source>
        <dbReference type="ARBA" id="ARBA00023128"/>
    </source>
</evidence>
<keyword evidence="7 11" id="KW-1133">Transmembrane helix</keyword>
<keyword evidence="6" id="KW-0653">Protein transport</keyword>
<accession>A0A2G5CG70</accession>
<name>A0A2G5CG70_AQUCA</name>
<dbReference type="STRING" id="218851.A0A2G5CG70"/>
<evidence type="ECO:0000256" key="3">
    <source>
        <dbReference type="ARBA" id="ARBA00022448"/>
    </source>
</evidence>
<keyword evidence="3" id="KW-0813">Transport</keyword>
<dbReference type="Proteomes" id="UP000230069">
    <property type="component" value="Unassembled WGS sequence"/>
</dbReference>
<feature type="transmembrane region" description="Helical" evidence="11">
    <location>
        <begin position="109"/>
        <end position="127"/>
    </location>
</feature>
<proteinExistence type="inferred from homology"/>
<protein>
    <recommendedName>
        <fullName evidence="14">Mitochondrial import inner membrane translocase subunit TIM22</fullName>
    </recommendedName>
</protein>
<organism evidence="12 13">
    <name type="scientific">Aquilegia coerulea</name>
    <name type="common">Rocky mountain columbine</name>
    <dbReference type="NCBI Taxonomy" id="218851"/>
    <lineage>
        <taxon>Eukaryota</taxon>
        <taxon>Viridiplantae</taxon>
        <taxon>Streptophyta</taxon>
        <taxon>Embryophyta</taxon>
        <taxon>Tracheophyta</taxon>
        <taxon>Spermatophyta</taxon>
        <taxon>Magnoliopsida</taxon>
        <taxon>Ranunculales</taxon>
        <taxon>Ranunculaceae</taxon>
        <taxon>Thalictroideae</taxon>
        <taxon>Aquilegia</taxon>
    </lineage>
</organism>
<keyword evidence="10 11" id="KW-0472">Membrane</keyword>
<keyword evidence="4 11" id="KW-0812">Transmembrane</keyword>
<keyword evidence="9" id="KW-0496">Mitochondrion</keyword>
<evidence type="ECO:0000256" key="11">
    <source>
        <dbReference type="SAM" id="Phobius"/>
    </source>
</evidence>
<keyword evidence="13" id="KW-1185">Reference proteome</keyword>